<name>A0A9D1W4C3_9FIRM</name>
<keyword evidence="1" id="KW-0472">Membrane</keyword>
<sequence>MDYRNLQREQLEEISRSDRLAEDFADYIQEDFLISAPPDLKSSVIRRCTQPDVQLAAGARSLSRRTRLLLYSLKVGAAVAASVLLLALLPATFPPGGGPGASVPFYQKAQQITHGLNRITYNFTDWEVFFNDKEKE</sequence>
<protein>
    <submittedName>
        <fullName evidence="2">Uncharacterized protein</fullName>
    </submittedName>
</protein>
<keyword evidence="1" id="KW-0812">Transmembrane</keyword>
<reference evidence="2" key="1">
    <citation type="journal article" date="2021" name="PeerJ">
        <title>Extensive microbial diversity within the chicken gut microbiome revealed by metagenomics and culture.</title>
        <authorList>
            <person name="Gilroy R."/>
            <person name="Ravi A."/>
            <person name="Getino M."/>
            <person name="Pursley I."/>
            <person name="Horton D.L."/>
            <person name="Alikhan N.F."/>
            <person name="Baker D."/>
            <person name="Gharbi K."/>
            <person name="Hall N."/>
            <person name="Watson M."/>
            <person name="Adriaenssens E.M."/>
            <person name="Foster-Nyarko E."/>
            <person name="Jarju S."/>
            <person name="Secka A."/>
            <person name="Antonio M."/>
            <person name="Oren A."/>
            <person name="Chaudhuri R.R."/>
            <person name="La Ragione R."/>
            <person name="Hildebrand F."/>
            <person name="Pallen M.J."/>
        </authorList>
    </citation>
    <scope>NUCLEOTIDE SEQUENCE</scope>
    <source>
        <strain evidence="2">ChiGjej4B4-12881</strain>
    </source>
</reference>
<dbReference type="AlphaFoldDB" id="A0A9D1W4C3"/>
<keyword evidence="1" id="KW-1133">Transmembrane helix</keyword>
<evidence type="ECO:0000256" key="1">
    <source>
        <dbReference type="SAM" id="Phobius"/>
    </source>
</evidence>
<feature type="transmembrane region" description="Helical" evidence="1">
    <location>
        <begin position="68"/>
        <end position="89"/>
    </location>
</feature>
<accession>A0A9D1W4C3</accession>
<evidence type="ECO:0000313" key="2">
    <source>
        <dbReference type="EMBL" id="HIX52174.1"/>
    </source>
</evidence>
<dbReference type="Proteomes" id="UP000886780">
    <property type="component" value="Unassembled WGS sequence"/>
</dbReference>
<organism evidence="2 3">
    <name type="scientific">Candidatus Lachnoclostridium stercoripullorum</name>
    <dbReference type="NCBI Taxonomy" id="2838635"/>
    <lineage>
        <taxon>Bacteria</taxon>
        <taxon>Bacillati</taxon>
        <taxon>Bacillota</taxon>
        <taxon>Clostridia</taxon>
        <taxon>Lachnospirales</taxon>
        <taxon>Lachnospiraceae</taxon>
    </lineage>
</organism>
<gene>
    <name evidence="2" type="ORF">IAA28_05155</name>
</gene>
<evidence type="ECO:0000313" key="3">
    <source>
        <dbReference type="Proteomes" id="UP000886780"/>
    </source>
</evidence>
<reference evidence="2" key="2">
    <citation type="submission" date="2021-04" db="EMBL/GenBank/DDBJ databases">
        <authorList>
            <person name="Gilroy R."/>
        </authorList>
    </citation>
    <scope>NUCLEOTIDE SEQUENCE</scope>
    <source>
        <strain evidence="2">ChiGjej4B4-12881</strain>
    </source>
</reference>
<proteinExistence type="predicted"/>
<dbReference type="EMBL" id="DXEU01000091">
    <property type="protein sequence ID" value="HIX52174.1"/>
    <property type="molecule type" value="Genomic_DNA"/>
</dbReference>
<comment type="caution">
    <text evidence="2">The sequence shown here is derived from an EMBL/GenBank/DDBJ whole genome shotgun (WGS) entry which is preliminary data.</text>
</comment>